<geneLocation type="plasmid" evidence="1 2">
    <name>pNG400</name>
</geneLocation>
<dbReference type="RefSeq" id="WP_011222233.1">
    <property type="nucleotide sequence ID" value="NC_006392.1"/>
</dbReference>
<gene>
    <name evidence="1" type="ordered locus">pNG4008</name>
</gene>
<name>Q5V7S9_HALMA</name>
<dbReference type="Proteomes" id="UP000001169">
    <property type="component" value="Plasmid pNG400"/>
</dbReference>
<dbReference type="GeneID" id="3126776"/>
<dbReference type="AlphaFoldDB" id="Q5V7S9"/>
<evidence type="ECO:0000313" key="2">
    <source>
        <dbReference type="Proteomes" id="UP000001169"/>
    </source>
</evidence>
<dbReference type="EnsemblBacteria" id="AAV44384">
    <property type="protein sequence ID" value="AAV44384"/>
    <property type="gene ID" value="pNG4008"/>
</dbReference>
<proteinExistence type="predicted"/>
<sequence length="418" mass="47675">MFEATLRYNSNSDKHPVGTSLEYLDSVLVPARMLAANAKALPSNLQNYADDAGVSYYIDPSLTDFRVGDDFRDDSGSVRRWHWEYAEQVDPLLEELLTKQENLDASQLPDSHVETLTKASVAFQEGFVVTQLEEEVGKYDSLSDPDSYRPTAVIPWYHKIRTPSDIEVNDTILTAARDAASLPLKPCLFITKDILRSSTHLDELLSLLSEHNIEQCFIWVENLDKHETGQHDYEHIARFVSDLADAGVSPHFYYGDYFATLLSHLGLDGTIYGSMYGEEDAERREQRGGGGVITRYYLDEVSDFVKIPAVVDVQQRVGAEMCECDVCERQFDSWQDLAALENDDDENIQTPMKKHHLRIRWRQIRQVESESLTDSLDRLESDYQEYVMPFSRSNQVADSKSLNYLPCWQNALEAIVSE</sequence>
<reference evidence="1 2" key="1">
    <citation type="journal article" date="2004" name="Genome Res.">
        <title>Genome sequence of Haloarcula marismortui: a halophilic archaeon from the Dead Sea.</title>
        <authorList>
            <person name="Baliga N.S."/>
            <person name="Bonneau R."/>
            <person name="Facciotti M.T."/>
            <person name="Pan M."/>
            <person name="Glusman G."/>
            <person name="Deutsch E.W."/>
            <person name="Shannon P."/>
            <person name="Chiu Y."/>
            <person name="Weng R.S."/>
            <person name="Gan R.R."/>
            <person name="Hung P."/>
            <person name="Date S.V."/>
            <person name="Marcotte E."/>
            <person name="Hood L."/>
            <person name="Ng W.V."/>
        </authorList>
    </citation>
    <scope>NUCLEOTIDE SEQUENCE [LARGE SCALE GENOMIC DNA]</scope>
    <source>
        <strain evidence="2">ATCC 43049 / DSM 3752 / JCM 8966 / VKM B-1809</strain>
        <plasmid evidence="2">Plasmid pNG400</plasmid>
    </source>
</reference>
<organism evidence="1 2">
    <name type="scientific">Haloarcula marismortui (strain ATCC 43049 / DSM 3752 / JCM 8966 / VKM B-1809)</name>
    <name type="common">Halobacterium marismortui</name>
    <dbReference type="NCBI Taxonomy" id="272569"/>
    <lineage>
        <taxon>Archaea</taxon>
        <taxon>Methanobacteriati</taxon>
        <taxon>Methanobacteriota</taxon>
        <taxon>Stenosarchaea group</taxon>
        <taxon>Halobacteria</taxon>
        <taxon>Halobacteriales</taxon>
        <taxon>Haloarculaceae</taxon>
        <taxon>Haloarcula</taxon>
    </lineage>
</organism>
<keyword evidence="2" id="KW-1185">Reference proteome</keyword>
<dbReference type="PaxDb" id="272569-pNG4008"/>
<evidence type="ECO:0000313" key="1">
    <source>
        <dbReference type="EMBL" id="AAV44384.1"/>
    </source>
</evidence>
<keyword evidence="1" id="KW-0614">Plasmid</keyword>
<dbReference type="HOGENOM" id="CLU_656582_0_0_2"/>
<protein>
    <submittedName>
        <fullName evidence="1">Uncharacterized protein</fullName>
    </submittedName>
</protein>
<dbReference type="PATRIC" id="fig|272569.17.peg.132"/>
<dbReference type="KEGG" id="hma:pNG4008"/>
<accession>Q5V7S9</accession>
<dbReference type="EMBL" id="AY596293">
    <property type="protein sequence ID" value="AAV44384.1"/>
    <property type="molecule type" value="Genomic_DNA"/>
</dbReference>